<feature type="compositionally biased region" description="Gly residues" evidence="1">
    <location>
        <begin position="8"/>
        <end position="25"/>
    </location>
</feature>
<organism evidence="2 3">
    <name type="scientific">Tetranychus urticae</name>
    <name type="common">Two-spotted spider mite</name>
    <dbReference type="NCBI Taxonomy" id="32264"/>
    <lineage>
        <taxon>Eukaryota</taxon>
        <taxon>Metazoa</taxon>
        <taxon>Ecdysozoa</taxon>
        <taxon>Arthropoda</taxon>
        <taxon>Chelicerata</taxon>
        <taxon>Arachnida</taxon>
        <taxon>Acari</taxon>
        <taxon>Acariformes</taxon>
        <taxon>Trombidiformes</taxon>
        <taxon>Prostigmata</taxon>
        <taxon>Eleutherengona</taxon>
        <taxon>Raphignathae</taxon>
        <taxon>Tetranychoidea</taxon>
        <taxon>Tetranychidae</taxon>
        <taxon>Tetranychus</taxon>
    </lineage>
</organism>
<name>T1KBN4_TETUR</name>
<feature type="region of interest" description="Disordered" evidence="1">
    <location>
        <begin position="1"/>
        <end position="31"/>
    </location>
</feature>
<dbReference type="AlphaFoldDB" id="T1KBN4"/>
<dbReference type="Proteomes" id="UP000015104">
    <property type="component" value="Unassembled WGS sequence"/>
</dbReference>
<protein>
    <submittedName>
        <fullName evidence="2">Uncharacterized protein</fullName>
    </submittedName>
</protein>
<reference evidence="2" key="2">
    <citation type="submission" date="2015-06" db="UniProtKB">
        <authorList>
            <consortium name="EnsemblMetazoa"/>
        </authorList>
    </citation>
    <scope>IDENTIFICATION</scope>
</reference>
<proteinExistence type="predicted"/>
<dbReference type="EMBL" id="CAEY01001953">
    <property type="status" value="NOT_ANNOTATED_CDS"/>
    <property type="molecule type" value="Genomic_DNA"/>
</dbReference>
<dbReference type="EnsemblMetazoa" id="tetur08g04700.1">
    <property type="protein sequence ID" value="tetur08g04700.1"/>
    <property type="gene ID" value="tetur08g04700"/>
</dbReference>
<sequence>MAMAGRIGTIGGMGGGGGGTGGPGSGVSPWDKLMEQHRDKQIQIAAKDN</sequence>
<keyword evidence="3" id="KW-1185">Reference proteome</keyword>
<accession>T1KBN4</accession>
<evidence type="ECO:0000313" key="2">
    <source>
        <dbReference type="EnsemblMetazoa" id="tetur08g04700.1"/>
    </source>
</evidence>
<evidence type="ECO:0000313" key="3">
    <source>
        <dbReference type="Proteomes" id="UP000015104"/>
    </source>
</evidence>
<dbReference type="HOGENOM" id="CLU_3144608_0_0_1"/>
<reference evidence="3" key="1">
    <citation type="submission" date="2011-08" db="EMBL/GenBank/DDBJ databases">
        <authorList>
            <person name="Rombauts S."/>
        </authorList>
    </citation>
    <scope>NUCLEOTIDE SEQUENCE</scope>
    <source>
        <strain evidence="3">London</strain>
    </source>
</reference>
<evidence type="ECO:0000256" key="1">
    <source>
        <dbReference type="SAM" id="MobiDB-lite"/>
    </source>
</evidence>